<accession>D6ZD72</accession>
<gene>
    <name evidence="2" type="ordered locus">Srot_2828</name>
</gene>
<evidence type="ECO:0008006" key="4">
    <source>
        <dbReference type="Google" id="ProtNLM"/>
    </source>
</evidence>
<dbReference type="RefSeq" id="WP_013139708.1">
    <property type="nucleotide sequence ID" value="NC_014168.1"/>
</dbReference>
<dbReference type="AlphaFoldDB" id="D6ZD72"/>
<evidence type="ECO:0000256" key="1">
    <source>
        <dbReference type="SAM" id="SignalP"/>
    </source>
</evidence>
<keyword evidence="1" id="KW-0732">Signal</keyword>
<evidence type="ECO:0000313" key="2">
    <source>
        <dbReference type="EMBL" id="ADG99259.1"/>
    </source>
</evidence>
<evidence type="ECO:0000313" key="3">
    <source>
        <dbReference type="Proteomes" id="UP000002247"/>
    </source>
</evidence>
<sequence>MTRSSLARTSRNTGLGLLAAVVIGLSPHAAADDALDLSFFKNSKCSATQIYHAMERVAPAEIAQIKSGPIGSRRQKWLMNWLIRTREAVDAGSMIPNFESSSGGQFGDVDWRKIFAPHQDQIAADCPNE</sequence>
<proteinExistence type="predicted"/>
<dbReference type="OrthoDB" id="9856375at2"/>
<dbReference type="Proteomes" id="UP000002247">
    <property type="component" value="Chromosome"/>
</dbReference>
<protein>
    <recommendedName>
        <fullName evidence="4">Secreted protein</fullName>
    </recommendedName>
</protein>
<feature type="signal peptide" evidence="1">
    <location>
        <begin position="1"/>
        <end position="31"/>
    </location>
</feature>
<reference evidence="2 3" key="1">
    <citation type="journal article" date="2010" name="Stand. Genomic Sci.">
        <title>Complete genome sequence of Segniliparus rotundus type strain (CDC 1076).</title>
        <authorList>
            <person name="Sikorski J."/>
            <person name="Lapidus A."/>
            <person name="Copeland A."/>
            <person name="Misra M."/>
            <person name="Glavina Del Rio T."/>
            <person name="Nolan M."/>
            <person name="Lucas S."/>
            <person name="Chen F."/>
            <person name="Tice H."/>
            <person name="Cheng J.F."/>
            <person name="Jando M."/>
            <person name="Schneider S."/>
            <person name="Bruce D."/>
            <person name="Goodwin L."/>
            <person name="Pitluck S."/>
            <person name="Liolios K."/>
            <person name="Mikhailova N."/>
            <person name="Pati A."/>
            <person name="Ivanova N."/>
            <person name="Mavromatis K."/>
            <person name="Chen A."/>
            <person name="Palaniappan K."/>
            <person name="Chertkov O."/>
            <person name="Land M."/>
            <person name="Hauser L."/>
            <person name="Chang Y.J."/>
            <person name="Jeffries C.D."/>
            <person name="Brettin T."/>
            <person name="Detter J.C."/>
            <person name="Han C."/>
            <person name="Rohde M."/>
            <person name="Goker M."/>
            <person name="Bristow J."/>
            <person name="Eisen J.A."/>
            <person name="Markowitz V."/>
            <person name="Hugenholtz P."/>
            <person name="Kyrpides N.C."/>
            <person name="Klenk H.P."/>
        </authorList>
    </citation>
    <scope>NUCLEOTIDE SEQUENCE [LARGE SCALE GENOMIC DNA]</scope>
    <source>
        <strain evidence="3">ATCC BAA-972 / CDC 1076 / CIP 108378 / DSM 44985 / JCM 13578</strain>
    </source>
</reference>
<keyword evidence="3" id="KW-1185">Reference proteome</keyword>
<dbReference type="EMBL" id="CP001958">
    <property type="protein sequence ID" value="ADG99259.1"/>
    <property type="molecule type" value="Genomic_DNA"/>
</dbReference>
<dbReference type="HOGENOM" id="CLU_1947318_0_0_11"/>
<organism evidence="2 3">
    <name type="scientific">Segniliparus rotundus (strain ATCC BAA-972 / CDC 1076 / CIP 108378 / DSM 44985 / JCM 13578)</name>
    <dbReference type="NCBI Taxonomy" id="640132"/>
    <lineage>
        <taxon>Bacteria</taxon>
        <taxon>Bacillati</taxon>
        <taxon>Actinomycetota</taxon>
        <taxon>Actinomycetes</taxon>
        <taxon>Mycobacteriales</taxon>
        <taxon>Segniliparaceae</taxon>
        <taxon>Segniliparus</taxon>
    </lineage>
</organism>
<feature type="chain" id="PRO_5003091856" description="Secreted protein" evidence="1">
    <location>
        <begin position="32"/>
        <end position="129"/>
    </location>
</feature>
<dbReference type="KEGG" id="srt:Srot_2828"/>
<name>D6ZD72_SEGRD</name>